<feature type="compositionally biased region" description="Basic and acidic residues" evidence="1">
    <location>
        <begin position="410"/>
        <end position="427"/>
    </location>
</feature>
<proteinExistence type="predicted"/>
<organism evidence="2 3">
    <name type="scientific">Cladophialophora chaetospira</name>
    <dbReference type="NCBI Taxonomy" id="386627"/>
    <lineage>
        <taxon>Eukaryota</taxon>
        <taxon>Fungi</taxon>
        <taxon>Dikarya</taxon>
        <taxon>Ascomycota</taxon>
        <taxon>Pezizomycotina</taxon>
        <taxon>Eurotiomycetes</taxon>
        <taxon>Chaetothyriomycetidae</taxon>
        <taxon>Chaetothyriales</taxon>
        <taxon>Herpotrichiellaceae</taxon>
        <taxon>Cladophialophora</taxon>
    </lineage>
</organism>
<feature type="region of interest" description="Disordered" evidence="1">
    <location>
        <begin position="61"/>
        <end position="102"/>
    </location>
</feature>
<feature type="compositionally biased region" description="Polar residues" evidence="1">
    <location>
        <begin position="174"/>
        <end position="184"/>
    </location>
</feature>
<feature type="compositionally biased region" description="Polar residues" evidence="1">
    <location>
        <begin position="131"/>
        <end position="141"/>
    </location>
</feature>
<accession>A0AA38X7K6</accession>
<protein>
    <submittedName>
        <fullName evidence="2">Uncharacterized protein</fullName>
    </submittedName>
</protein>
<sequence>MSFVINLARPQDPGAANMVQKKCSLKSIRKWYSNKAKSVAQSESQDPVDDFLAYQGDAEVRQFVRREQPPVQPEVSQQTQSHDWPPPQELPDTSKETEPVRNMSTVPSMCELDSASGYAYPSSISLASTVSADGNAGQSRPAQPPQAFPRWGTPSKAFEIDSTPAPKQLRRPQSKTFEIDSSPTAAAPRPFKSRPPYPCTPIETGPVGFRAYPGSPPPKPAYYIPPVLQPGYANGVPPALRPRYSAASLGPSQNEDTEPGTPSYSYPLVDLRDGLFLNANLSNPNVSYQDPRIPSIQFPSRGLQDEVSAELTRLYIPDHDEKQVFQPEPRAWMSPGSPMHQNAYEVEASRPETSHRPAPTAQVQRPPPIRTSTISPVSPLSSNAGRVSATEYNWPQYDWPRFIDRDYIDPAEEHSRNYRERRRDLWRGRAQQG</sequence>
<feature type="region of interest" description="Disordered" evidence="1">
    <location>
        <begin position="346"/>
        <end position="384"/>
    </location>
</feature>
<dbReference type="EMBL" id="JAPDRK010000010">
    <property type="protein sequence ID" value="KAJ9608327.1"/>
    <property type="molecule type" value="Genomic_DNA"/>
</dbReference>
<keyword evidence="3" id="KW-1185">Reference proteome</keyword>
<dbReference type="Proteomes" id="UP001172673">
    <property type="component" value="Unassembled WGS sequence"/>
</dbReference>
<evidence type="ECO:0000313" key="2">
    <source>
        <dbReference type="EMBL" id="KAJ9608327.1"/>
    </source>
</evidence>
<feature type="region of interest" description="Disordered" evidence="1">
    <location>
        <begin position="131"/>
        <end position="199"/>
    </location>
</feature>
<feature type="compositionally biased region" description="Polar residues" evidence="1">
    <location>
        <begin position="250"/>
        <end position="263"/>
    </location>
</feature>
<feature type="region of interest" description="Disordered" evidence="1">
    <location>
        <begin position="410"/>
        <end position="433"/>
    </location>
</feature>
<dbReference type="AlphaFoldDB" id="A0AA38X7K6"/>
<feature type="region of interest" description="Disordered" evidence="1">
    <location>
        <begin position="243"/>
        <end position="263"/>
    </location>
</feature>
<name>A0AA38X7K6_9EURO</name>
<evidence type="ECO:0000313" key="3">
    <source>
        <dbReference type="Proteomes" id="UP001172673"/>
    </source>
</evidence>
<reference evidence="2" key="1">
    <citation type="submission" date="2022-10" db="EMBL/GenBank/DDBJ databases">
        <title>Culturing micro-colonial fungi from biological soil crusts in the Mojave desert and describing Neophaeococcomyces mojavensis, and introducing the new genera and species Taxawa tesnikishii.</title>
        <authorList>
            <person name="Kurbessoian T."/>
            <person name="Stajich J.E."/>
        </authorList>
    </citation>
    <scope>NUCLEOTIDE SEQUENCE</scope>
    <source>
        <strain evidence="2">TK_41</strain>
    </source>
</reference>
<feature type="compositionally biased region" description="Polar residues" evidence="1">
    <location>
        <begin position="370"/>
        <end position="384"/>
    </location>
</feature>
<gene>
    <name evidence="2" type="ORF">H2200_007315</name>
</gene>
<evidence type="ECO:0000256" key="1">
    <source>
        <dbReference type="SAM" id="MobiDB-lite"/>
    </source>
</evidence>
<comment type="caution">
    <text evidence="2">The sequence shown here is derived from an EMBL/GenBank/DDBJ whole genome shotgun (WGS) entry which is preliminary data.</text>
</comment>